<comment type="caution">
    <text evidence="6">The sequence shown here is derived from an EMBL/GenBank/DDBJ whole genome shotgun (WGS) entry which is preliminary data.</text>
</comment>
<dbReference type="InterPro" id="IPR011075">
    <property type="entry name" value="TetR_C"/>
</dbReference>
<protein>
    <submittedName>
        <fullName evidence="6">TetR/AcrR family transcriptional regulator</fullName>
    </submittedName>
</protein>
<dbReference type="GO" id="GO:0003700">
    <property type="term" value="F:DNA-binding transcription factor activity"/>
    <property type="evidence" value="ECO:0007669"/>
    <property type="project" value="TreeGrafter"/>
</dbReference>
<dbReference type="Pfam" id="PF00440">
    <property type="entry name" value="TetR_N"/>
    <property type="match status" value="1"/>
</dbReference>
<evidence type="ECO:0000313" key="7">
    <source>
        <dbReference type="Proteomes" id="UP000293865"/>
    </source>
</evidence>
<evidence type="ECO:0000313" key="6">
    <source>
        <dbReference type="EMBL" id="RXZ73203.1"/>
    </source>
</evidence>
<dbReference type="OrthoDB" id="9796019at2"/>
<dbReference type="PANTHER" id="PTHR30055:SF148">
    <property type="entry name" value="TETR-FAMILY TRANSCRIPTIONAL REGULATOR"/>
    <property type="match status" value="1"/>
</dbReference>
<reference evidence="6 7" key="1">
    <citation type="submission" date="2019-01" db="EMBL/GenBank/DDBJ databases">
        <title>Agromyces.</title>
        <authorList>
            <person name="Li J."/>
        </authorList>
    </citation>
    <scope>NUCLEOTIDE SEQUENCE [LARGE SCALE GENOMIC DNA]</scope>
    <source>
        <strain evidence="6 7">DSM 15934</strain>
    </source>
</reference>
<name>A0A4Q2L989_9MICO</name>
<organism evidence="6 7">
    <name type="scientific">Agromyces albus</name>
    <dbReference type="NCBI Taxonomy" id="205332"/>
    <lineage>
        <taxon>Bacteria</taxon>
        <taxon>Bacillati</taxon>
        <taxon>Actinomycetota</taxon>
        <taxon>Actinomycetes</taxon>
        <taxon>Micrococcales</taxon>
        <taxon>Microbacteriaceae</taxon>
        <taxon>Agromyces</taxon>
    </lineage>
</organism>
<dbReference type="Gene3D" id="1.10.10.60">
    <property type="entry name" value="Homeodomain-like"/>
    <property type="match status" value="1"/>
</dbReference>
<dbReference type="RefSeq" id="WP_129518905.1">
    <property type="nucleotide sequence ID" value="NZ_SDPN01000001.1"/>
</dbReference>
<dbReference type="InterPro" id="IPR001647">
    <property type="entry name" value="HTH_TetR"/>
</dbReference>
<evidence type="ECO:0000256" key="2">
    <source>
        <dbReference type="ARBA" id="ARBA00023125"/>
    </source>
</evidence>
<keyword evidence="2 4" id="KW-0238">DNA-binding</keyword>
<dbReference type="PANTHER" id="PTHR30055">
    <property type="entry name" value="HTH-TYPE TRANSCRIPTIONAL REGULATOR RUTR"/>
    <property type="match status" value="1"/>
</dbReference>
<dbReference type="InterPro" id="IPR050109">
    <property type="entry name" value="HTH-type_TetR-like_transc_reg"/>
</dbReference>
<dbReference type="GO" id="GO:0000976">
    <property type="term" value="F:transcription cis-regulatory region binding"/>
    <property type="evidence" value="ECO:0007669"/>
    <property type="project" value="TreeGrafter"/>
</dbReference>
<feature type="domain" description="HTH tetR-type" evidence="5">
    <location>
        <begin position="12"/>
        <end position="72"/>
    </location>
</feature>
<dbReference type="Gene3D" id="1.10.357.10">
    <property type="entry name" value="Tetracycline Repressor, domain 2"/>
    <property type="match status" value="1"/>
</dbReference>
<sequence length="194" mass="20891">MANGRRGAPRNEEARLAILQATANQFITRHYEHLTVEGIAADAGVSKQTIYRWWPTKGALIAEAMIEGLLFAEPLTPLDTGDLRHDLVTWLDTLFEFARDERNEALVRSLVAAAAENADVGLRLSESVGAASTLIARLESGIETSELRPDAPVTDIVNALLGAFIVRILTRIPTDVGAATRLVDAVLGPAPASR</sequence>
<evidence type="ECO:0000256" key="4">
    <source>
        <dbReference type="PROSITE-ProRule" id="PRU00335"/>
    </source>
</evidence>
<dbReference type="SUPFAM" id="SSF46689">
    <property type="entry name" value="Homeodomain-like"/>
    <property type="match status" value="1"/>
</dbReference>
<keyword evidence="1" id="KW-0805">Transcription regulation</keyword>
<evidence type="ECO:0000259" key="5">
    <source>
        <dbReference type="PROSITE" id="PS50977"/>
    </source>
</evidence>
<dbReference type="SUPFAM" id="SSF48498">
    <property type="entry name" value="Tetracyclin repressor-like, C-terminal domain"/>
    <property type="match status" value="1"/>
</dbReference>
<feature type="DNA-binding region" description="H-T-H motif" evidence="4">
    <location>
        <begin position="35"/>
        <end position="54"/>
    </location>
</feature>
<evidence type="ECO:0000256" key="3">
    <source>
        <dbReference type="ARBA" id="ARBA00023163"/>
    </source>
</evidence>
<dbReference type="Proteomes" id="UP000293865">
    <property type="component" value="Unassembled WGS sequence"/>
</dbReference>
<dbReference type="Pfam" id="PF16859">
    <property type="entry name" value="TetR_C_11"/>
    <property type="match status" value="1"/>
</dbReference>
<dbReference type="InterPro" id="IPR036271">
    <property type="entry name" value="Tet_transcr_reg_TetR-rel_C_sf"/>
</dbReference>
<dbReference type="PROSITE" id="PS50977">
    <property type="entry name" value="HTH_TETR_2"/>
    <property type="match status" value="1"/>
</dbReference>
<dbReference type="AlphaFoldDB" id="A0A4Q2L989"/>
<keyword evidence="7" id="KW-1185">Reference proteome</keyword>
<proteinExistence type="predicted"/>
<dbReference type="EMBL" id="SDPN01000001">
    <property type="protein sequence ID" value="RXZ73203.1"/>
    <property type="molecule type" value="Genomic_DNA"/>
</dbReference>
<accession>A0A4Q2L989</accession>
<keyword evidence="3" id="KW-0804">Transcription</keyword>
<dbReference type="InterPro" id="IPR009057">
    <property type="entry name" value="Homeodomain-like_sf"/>
</dbReference>
<gene>
    <name evidence="6" type="ORF">ESP51_00435</name>
</gene>
<evidence type="ECO:0000256" key="1">
    <source>
        <dbReference type="ARBA" id="ARBA00023015"/>
    </source>
</evidence>